<feature type="compositionally biased region" description="Basic and acidic residues" evidence="9">
    <location>
        <begin position="67"/>
        <end position="77"/>
    </location>
</feature>
<comment type="similarity">
    <text evidence="8">Belongs to the methyltransferase superfamily. RlmI family.</text>
</comment>
<dbReference type="eggNOG" id="ENOG502QS1I">
    <property type="taxonomic scope" value="Eukaryota"/>
</dbReference>
<organism evidence="11 12">
    <name type="scientific">Bathycoccus prasinos</name>
    <dbReference type="NCBI Taxonomy" id="41875"/>
    <lineage>
        <taxon>Eukaryota</taxon>
        <taxon>Viridiplantae</taxon>
        <taxon>Chlorophyta</taxon>
        <taxon>Mamiellophyceae</taxon>
        <taxon>Mamiellales</taxon>
        <taxon>Bathycoccaceae</taxon>
        <taxon>Bathycoccus</taxon>
    </lineage>
</organism>
<reference evidence="11 12" key="1">
    <citation type="submission" date="2011-10" db="EMBL/GenBank/DDBJ databases">
        <authorList>
            <person name="Genoscope - CEA"/>
        </authorList>
    </citation>
    <scope>NUCLEOTIDE SEQUENCE [LARGE SCALE GENOMIC DNA]</scope>
    <source>
        <strain evidence="11 12">RCC 1105</strain>
    </source>
</reference>
<evidence type="ECO:0000256" key="2">
    <source>
        <dbReference type="ARBA" id="ARBA00022490"/>
    </source>
</evidence>
<evidence type="ECO:0000256" key="3">
    <source>
        <dbReference type="ARBA" id="ARBA00022552"/>
    </source>
</evidence>
<keyword evidence="5" id="KW-0808">Transferase</keyword>
<evidence type="ECO:0000256" key="9">
    <source>
        <dbReference type="SAM" id="MobiDB-lite"/>
    </source>
</evidence>
<dbReference type="Gene3D" id="3.30.750.80">
    <property type="entry name" value="RNA methyltransferase domain (HRMD) like"/>
    <property type="match status" value="1"/>
</dbReference>
<dbReference type="SUPFAM" id="SSF53335">
    <property type="entry name" value="S-adenosyl-L-methionine-dependent methyltransferases"/>
    <property type="match status" value="1"/>
</dbReference>
<protein>
    <submittedName>
        <fullName evidence="11">Methyltransferase</fullName>
    </submittedName>
</protein>
<dbReference type="SMART" id="SM00359">
    <property type="entry name" value="PUA"/>
    <property type="match status" value="1"/>
</dbReference>
<dbReference type="GO" id="GO:0006364">
    <property type="term" value="P:rRNA processing"/>
    <property type="evidence" value="ECO:0007669"/>
    <property type="project" value="UniProtKB-KW"/>
</dbReference>
<keyword evidence="6" id="KW-0949">S-adenosyl-L-methionine</keyword>
<evidence type="ECO:0000313" key="12">
    <source>
        <dbReference type="Proteomes" id="UP000198341"/>
    </source>
</evidence>
<dbReference type="RefSeq" id="XP_007510874.1">
    <property type="nucleotide sequence ID" value="XM_007510812.1"/>
</dbReference>
<dbReference type="Pfam" id="PF10672">
    <property type="entry name" value="Methyltrans_SAM"/>
    <property type="match status" value="1"/>
</dbReference>
<dbReference type="Proteomes" id="UP000198341">
    <property type="component" value="Chromosome 9"/>
</dbReference>
<evidence type="ECO:0000259" key="10">
    <source>
        <dbReference type="SMART" id="SM00359"/>
    </source>
</evidence>
<dbReference type="Pfam" id="PF17785">
    <property type="entry name" value="PUA_3"/>
    <property type="match status" value="1"/>
</dbReference>
<dbReference type="SUPFAM" id="SSF88697">
    <property type="entry name" value="PUA domain-like"/>
    <property type="match status" value="1"/>
</dbReference>
<dbReference type="AlphaFoldDB" id="K8FI44"/>
<dbReference type="InterPro" id="IPR036974">
    <property type="entry name" value="PUA_sf"/>
</dbReference>
<dbReference type="CDD" id="cd02440">
    <property type="entry name" value="AdoMet_MTases"/>
    <property type="match status" value="1"/>
</dbReference>
<dbReference type="InterPro" id="IPR029063">
    <property type="entry name" value="SAM-dependent_MTases_sf"/>
</dbReference>
<name>K8FI44_9CHLO</name>
<feature type="domain" description="PUA" evidence="10">
    <location>
        <begin position="117"/>
        <end position="197"/>
    </location>
</feature>
<evidence type="ECO:0000256" key="6">
    <source>
        <dbReference type="ARBA" id="ARBA00022691"/>
    </source>
</evidence>
<evidence type="ECO:0000256" key="4">
    <source>
        <dbReference type="ARBA" id="ARBA00022603"/>
    </source>
</evidence>
<dbReference type="GeneID" id="19013596"/>
<keyword evidence="7" id="KW-0694">RNA-binding</keyword>
<evidence type="ECO:0000256" key="5">
    <source>
        <dbReference type="ARBA" id="ARBA00022679"/>
    </source>
</evidence>
<evidence type="ECO:0000313" key="11">
    <source>
        <dbReference type="EMBL" id="CCO66434.1"/>
    </source>
</evidence>
<dbReference type="InterPro" id="IPR015947">
    <property type="entry name" value="PUA-like_sf"/>
</dbReference>
<accession>K8FI44</accession>
<keyword evidence="12" id="KW-1185">Reference proteome</keyword>
<dbReference type="OrthoDB" id="269872at2759"/>
<comment type="subcellular location">
    <subcellularLocation>
        <location evidence="1">Cytoplasm</location>
    </subcellularLocation>
</comment>
<dbReference type="CDD" id="cd21153">
    <property type="entry name" value="PUA_RlmI"/>
    <property type="match status" value="1"/>
</dbReference>
<proteinExistence type="inferred from homology"/>
<dbReference type="STRING" id="41875.K8FI44"/>
<dbReference type="EMBL" id="FO082270">
    <property type="protein sequence ID" value="CCO66434.1"/>
    <property type="molecule type" value="Genomic_DNA"/>
</dbReference>
<feature type="compositionally biased region" description="Gly residues" evidence="9">
    <location>
        <begin position="49"/>
        <end position="66"/>
    </location>
</feature>
<dbReference type="CDD" id="cd11572">
    <property type="entry name" value="RlmI_M_like"/>
    <property type="match status" value="1"/>
</dbReference>
<dbReference type="KEGG" id="bpg:Bathy09g00890"/>
<dbReference type="GO" id="GO:0003723">
    <property type="term" value="F:RNA binding"/>
    <property type="evidence" value="ECO:0007669"/>
    <property type="project" value="UniProtKB-KW"/>
</dbReference>
<dbReference type="InterPro" id="IPR041532">
    <property type="entry name" value="RlmI-like_PUA"/>
</dbReference>
<evidence type="ECO:0000256" key="8">
    <source>
        <dbReference type="ARBA" id="ARBA00038091"/>
    </source>
</evidence>
<dbReference type="GO" id="GO:0005737">
    <property type="term" value="C:cytoplasm"/>
    <property type="evidence" value="ECO:0007669"/>
    <property type="project" value="UniProtKB-SubCell"/>
</dbReference>
<keyword evidence="3" id="KW-0698">rRNA processing</keyword>
<dbReference type="InterPro" id="IPR019614">
    <property type="entry name" value="SAM-dep_methyl-trfase"/>
</dbReference>
<dbReference type="GO" id="GO:0032259">
    <property type="term" value="P:methylation"/>
    <property type="evidence" value="ECO:0007669"/>
    <property type="project" value="UniProtKB-KW"/>
</dbReference>
<gene>
    <name evidence="11" type="ORF">Bathy09g00890</name>
</gene>
<dbReference type="Gene3D" id="3.40.50.150">
    <property type="entry name" value="Vaccinia Virus protein VP39"/>
    <property type="match status" value="1"/>
</dbReference>
<evidence type="ECO:0000256" key="1">
    <source>
        <dbReference type="ARBA" id="ARBA00004496"/>
    </source>
</evidence>
<keyword evidence="4 11" id="KW-0489">Methyltransferase</keyword>
<dbReference type="GO" id="GO:0008168">
    <property type="term" value="F:methyltransferase activity"/>
    <property type="evidence" value="ECO:0007669"/>
    <property type="project" value="UniProtKB-KW"/>
</dbReference>
<sequence length="535" mass="58637">MTGCLNSYYSRGLSPLVTKHMHSPIRSIIRGGSHRAPVVVVLGEIQQRRGGGSSSSSSGGGRGQGGRGDRRRSSEEDYKITLRSIRKNSKRFDTDEQVSEMYARSALLKKAHESGMPAVQLASGKANIFMDGNPIVYGGAIDRMENDPKDGQVVGVFDHNQRPIGWGTFNSSSMFRVRMMELAKETESPILIKRVVKKRIEEAKMLRDKVLDLKNGKTNAYRLVNSEGDRLSGIIIDKYGNDNHFVVSSSAGWVEAQRGDIIEALREVMLKENENMTVVWRRDVDMYALEGVGVTEKVSVYDKNGDDASASLPSEIEITENGVKYLVNLTEGHKTGFYVDQRDNRAFIGELSKTSNDNSDFSVLDCCTYTGGFAINAAVAGCKNVTAVDSSKIVLSIAARNAELNNVQDQINFVPSDAFDYLDDCIANNRQYDVLVLDPPKFAPTVKSLSKSLLKYIGLNARAMRCVKPGGILISCSCSGAVTQRKLLPSIVFEASQAANRRIAKVRDGGCGADQPIDPMFPEGEYLSVLAVRVM</sequence>
<dbReference type="PANTHER" id="PTHR42873:SF1">
    <property type="entry name" value="S-ADENOSYLMETHIONINE-DEPENDENT METHYLTRANSFERASE DOMAIN-CONTAINING PROTEIN"/>
    <property type="match status" value="1"/>
</dbReference>
<dbReference type="Gene3D" id="2.30.130.10">
    <property type="entry name" value="PUA domain"/>
    <property type="match status" value="1"/>
</dbReference>
<dbReference type="PANTHER" id="PTHR42873">
    <property type="entry name" value="RIBOSOMAL RNA LARGE SUBUNIT METHYLTRANSFERASE"/>
    <property type="match status" value="1"/>
</dbReference>
<keyword evidence="2" id="KW-0963">Cytoplasm</keyword>
<dbReference type="InterPro" id="IPR002478">
    <property type="entry name" value="PUA"/>
</dbReference>
<feature type="region of interest" description="Disordered" evidence="9">
    <location>
        <begin position="45"/>
        <end position="77"/>
    </location>
</feature>
<evidence type="ECO:0000256" key="7">
    <source>
        <dbReference type="ARBA" id="ARBA00022884"/>
    </source>
</evidence>